<dbReference type="InterPro" id="IPR046720">
    <property type="entry name" value="DUF6612"/>
</dbReference>
<evidence type="ECO:0000313" key="2">
    <source>
        <dbReference type="EMBL" id="HJC67466.1"/>
    </source>
</evidence>
<dbReference type="Proteomes" id="UP000823863">
    <property type="component" value="Unassembled WGS sequence"/>
</dbReference>
<reference evidence="2" key="1">
    <citation type="journal article" date="2021" name="PeerJ">
        <title>Extensive microbial diversity within the chicken gut microbiome revealed by metagenomics and culture.</title>
        <authorList>
            <person name="Gilroy R."/>
            <person name="Ravi A."/>
            <person name="Getino M."/>
            <person name="Pursley I."/>
            <person name="Horton D.L."/>
            <person name="Alikhan N.F."/>
            <person name="Baker D."/>
            <person name="Gharbi K."/>
            <person name="Hall N."/>
            <person name="Watson M."/>
            <person name="Adriaenssens E.M."/>
            <person name="Foster-Nyarko E."/>
            <person name="Jarju S."/>
            <person name="Secka A."/>
            <person name="Antonio M."/>
            <person name="Oren A."/>
            <person name="Chaudhuri R.R."/>
            <person name="La Ragione R."/>
            <person name="Hildebrand F."/>
            <person name="Pallen M.J."/>
        </authorList>
    </citation>
    <scope>NUCLEOTIDE SEQUENCE</scope>
    <source>
        <strain evidence="2">CHK198-12963</strain>
    </source>
</reference>
<feature type="signal peptide" evidence="1">
    <location>
        <begin position="1"/>
        <end position="21"/>
    </location>
</feature>
<feature type="chain" id="PRO_5038778211" description="Lipoprotein" evidence="1">
    <location>
        <begin position="22"/>
        <end position="271"/>
    </location>
</feature>
<sequence length="271" mass="29515">MRRGRNVLALVLAGMMALSLGGCSRKTPEEIYQEAAEKSAQMDSMAAVSDIQITASYGEESIDLSINMDIKASGLTSGQLLYEADGSIDVAGQTMNMSYFYADGYYYMDMVGAKLKYPMDLEDMMNQAKQLTGGTSYDLEYIQNLEASEDGDNTILTYNMDGEQMKQLVQELLGGMNIAGATEALEGLDYTFNSIDCQMTINPDGYNTASRIAMDMTMSMDGEEIGFVMDMTTQIENPGETVQVTIPDTSEYQEVIGGAAGMISEEAAEQQ</sequence>
<reference evidence="2" key="2">
    <citation type="submission" date="2021-04" db="EMBL/GenBank/DDBJ databases">
        <authorList>
            <person name="Gilroy R."/>
        </authorList>
    </citation>
    <scope>NUCLEOTIDE SEQUENCE</scope>
    <source>
        <strain evidence="2">CHK198-12963</strain>
    </source>
</reference>
<evidence type="ECO:0000313" key="3">
    <source>
        <dbReference type="Proteomes" id="UP000823863"/>
    </source>
</evidence>
<evidence type="ECO:0000256" key="1">
    <source>
        <dbReference type="SAM" id="SignalP"/>
    </source>
</evidence>
<dbReference type="PROSITE" id="PS51257">
    <property type="entry name" value="PROKAR_LIPOPROTEIN"/>
    <property type="match status" value="1"/>
</dbReference>
<name>A0A9D2TFT2_9FIRM</name>
<evidence type="ECO:0008006" key="4">
    <source>
        <dbReference type="Google" id="ProtNLM"/>
    </source>
</evidence>
<keyword evidence="1" id="KW-0732">Signal</keyword>
<accession>A0A9D2TFT2</accession>
<comment type="caution">
    <text evidence="2">The sequence shown here is derived from an EMBL/GenBank/DDBJ whole genome shotgun (WGS) entry which is preliminary data.</text>
</comment>
<gene>
    <name evidence="2" type="ORF">H9931_12280</name>
</gene>
<dbReference type="Gene3D" id="2.50.20.20">
    <property type="match status" value="1"/>
</dbReference>
<proteinExistence type="predicted"/>
<dbReference type="EMBL" id="DWWB01000072">
    <property type="protein sequence ID" value="HJC67466.1"/>
    <property type="molecule type" value="Genomic_DNA"/>
</dbReference>
<protein>
    <recommendedName>
        <fullName evidence="4">Lipoprotein</fullName>
    </recommendedName>
</protein>
<organism evidence="2 3">
    <name type="scientific">Candidatus Enterocloster excrementigallinarum</name>
    <dbReference type="NCBI Taxonomy" id="2838558"/>
    <lineage>
        <taxon>Bacteria</taxon>
        <taxon>Bacillati</taxon>
        <taxon>Bacillota</taxon>
        <taxon>Clostridia</taxon>
        <taxon>Lachnospirales</taxon>
        <taxon>Lachnospiraceae</taxon>
        <taxon>Enterocloster</taxon>
    </lineage>
</organism>
<dbReference type="AlphaFoldDB" id="A0A9D2TFT2"/>
<dbReference type="Pfam" id="PF20316">
    <property type="entry name" value="DUF6612"/>
    <property type="match status" value="1"/>
</dbReference>